<organism evidence="2 3">
    <name type="scientific">Sorangium cellulosum (strain So ce56)</name>
    <name type="common">Polyangium cellulosum (strain So ce56)</name>
    <dbReference type="NCBI Taxonomy" id="448385"/>
    <lineage>
        <taxon>Bacteria</taxon>
        <taxon>Pseudomonadati</taxon>
        <taxon>Myxococcota</taxon>
        <taxon>Polyangia</taxon>
        <taxon>Polyangiales</taxon>
        <taxon>Polyangiaceae</taxon>
        <taxon>Sorangium</taxon>
    </lineage>
</organism>
<dbReference type="Proteomes" id="UP000002139">
    <property type="component" value="Chromosome"/>
</dbReference>
<protein>
    <submittedName>
        <fullName evidence="2">Uncharacterized protein</fullName>
    </submittedName>
</protein>
<dbReference type="HOGENOM" id="CLU_2261991_0_0_7"/>
<reference evidence="2 3" key="1">
    <citation type="journal article" date="2007" name="Nat. Biotechnol.">
        <title>Complete genome sequence of the myxobacterium Sorangium cellulosum.</title>
        <authorList>
            <person name="Schneiker S."/>
            <person name="Perlova O."/>
            <person name="Kaiser O."/>
            <person name="Gerth K."/>
            <person name="Alici A."/>
            <person name="Altmeyer M.O."/>
            <person name="Bartels D."/>
            <person name="Bekel T."/>
            <person name="Beyer S."/>
            <person name="Bode E."/>
            <person name="Bode H.B."/>
            <person name="Bolten C.J."/>
            <person name="Choudhuri J.V."/>
            <person name="Doss S."/>
            <person name="Elnakady Y.A."/>
            <person name="Frank B."/>
            <person name="Gaigalat L."/>
            <person name="Goesmann A."/>
            <person name="Groeger C."/>
            <person name="Gross F."/>
            <person name="Jelsbak L."/>
            <person name="Jelsbak L."/>
            <person name="Kalinowski J."/>
            <person name="Kegler C."/>
            <person name="Knauber T."/>
            <person name="Konietzny S."/>
            <person name="Kopp M."/>
            <person name="Krause L."/>
            <person name="Krug D."/>
            <person name="Linke B."/>
            <person name="Mahmud T."/>
            <person name="Martinez-Arias R."/>
            <person name="McHardy A.C."/>
            <person name="Merai M."/>
            <person name="Meyer F."/>
            <person name="Mormann S."/>
            <person name="Munoz-Dorado J."/>
            <person name="Perez J."/>
            <person name="Pradella S."/>
            <person name="Rachid S."/>
            <person name="Raddatz G."/>
            <person name="Rosenau F."/>
            <person name="Rueckert C."/>
            <person name="Sasse F."/>
            <person name="Scharfe M."/>
            <person name="Schuster S.C."/>
            <person name="Suen G."/>
            <person name="Treuner-Lange A."/>
            <person name="Velicer G.J."/>
            <person name="Vorholter F.-J."/>
            <person name="Weissman K.J."/>
            <person name="Welch R.D."/>
            <person name="Wenzel S.C."/>
            <person name="Whitworth D.E."/>
            <person name="Wilhelm S."/>
            <person name="Wittmann C."/>
            <person name="Bloecker H."/>
            <person name="Puehler A."/>
            <person name="Mueller R."/>
        </authorList>
    </citation>
    <scope>NUCLEOTIDE SEQUENCE [LARGE SCALE GENOMIC DNA]</scope>
    <source>
        <strain evidence="3">So ce56</strain>
    </source>
</reference>
<sequence length="103" mass="11373">MGYAAPGATYALPEREFFHPDSPARRGRAPVRRWRADGIRAPPRADGPAHRGAEAALARPRRRVRRRQHGHLFQRVAGEEERLAARLAAYEKQFGPLPGGGSG</sequence>
<dbReference type="EMBL" id="AM746676">
    <property type="protein sequence ID" value="CAN97072.1"/>
    <property type="molecule type" value="Genomic_DNA"/>
</dbReference>
<proteinExistence type="predicted"/>
<feature type="region of interest" description="Disordered" evidence="1">
    <location>
        <begin position="37"/>
        <end position="67"/>
    </location>
</feature>
<dbReference type="AlphaFoldDB" id="A9GXC0"/>
<evidence type="ECO:0000313" key="2">
    <source>
        <dbReference type="EMBL" id="CAN97072.1"/>
    </source>
</evidence>
<evidence type="ECO:0000313" key="3">
    <source>
        <dbReference type="Proteomes" id="UP000002139"/>
    </source>
</evidence>
<name>A9GXC0_SORC5</name>
<evidence type="ECO:0000256" key="1">
    <source>
        <dbReference type="SAM" id="MobiDB-lite"/>
    </source>
</evidence>
<accession>A9GXC0</accession>
<gene>
    <name evidence="2" type="ordered locus">sce6903</name>
</gene>
<dbReference type="STRING" id="448385.sce6903"/>
<keyword evidence="3" id="KW-1185">Reference proteome</keyword>
<dbReference type="KEGG" id="scl:sce6903"/>